<evidence type="ECO:0000256" key="1">
    <source>
        <dbReference type="SAM" id="MobiDB-lite"/>
    </source>
</evidence>
<reference evidence="3 4" key="1">
    <citation type="submission" date="2020-01" db="EMBL/GenBank/DDBJ databases">
        <title>Herbidospora sp. NEAU-GS84 nov., a novel actinomycete isolated from soil.</title>
        <authorList>
            <person name="Han L."/>
        </authorList>
    </citation>
    <scope>NUCLEOTIDE SEQUENCE [LARGE SCALE GENOMIC DNA]</scope>
    <source>
        <strain evidence="3 4">NEAU-GS84</strain>
    </source>
</reference>
<evidence type="ECO:0000313" key="3">
    <source>
        <dbReference type="EMBL" id="NAS22508.1"/>
    </source>
</evidence>
<evidence type="ECO:0000313" key="4">
    <source>
        <dbReference type="Proteomes" id="UP000479526"/>
    </source>
</evidence>
<sequence length="439" mass="47842">MRSREERAAAKASAQAVAAEAATRAEQARIALDSARRAEKQRLKDEADARKAERRKARQADNPIEDRLTMVAATIATIVAGQGMWSFLEQVLPHVHWALRALMFAFVEIAVVTSAIRARRNMREKRPAGIDGLAVWILTAVSAVLAATEAHSLPEVLFRIAAPLIAAWLWERGMSIERARLTGKSRIHWRLTPERAMVFLGLAESSDRTASQVDAHRRLTRVALAAKKARTLKAAGASDKQVARALAKLDRRIDQAVEHTGLAQDETMQRAMLAQVDALFGGATLVDRVAVPPWASLDRPMTDELTGRVAEEVTRRMALVPPIEPDAVTESVTRTVTDGHLTVGVTGGDAEKEADEVIAALRGDTPVTEPVSQNATDAMKAYFDRVVKEDRRIPSGVELAKAGGCAESWGRTMRAKWEAELDGRTRRALTPASKKAASA</sequence>
<comment type="caution">
    <text evidence="3">The sequence shown here is derived from an EMBL/GenBank/DDBJ whole genome shotgun (WGS) entry which is preliminary data.</text>
</comment>
<accession>A0A7C9J8H2</accession>
<proteinExistence type="predicted"/>
<feature type="region of interest" description="Disordered" evidence="1">
    <location>
        <begin position="39"/>
        <end position="61"/>
    </location>
</feature>
<feature type="transmembrane region" description="Helical" evidence="2">
    <location>
        <begin position="128"/>
        <end position="147"/>
    </location>
</feature>
<organism evidence="3 4">
    <name type="scientific">Herbidospora solisilvae</name>
    <dbReference type="NCBI Taxonomy" id="2696284"/>
    <lineage>
        <taxon>Bacteria</taxon>
        <taxon>Bacillati</taxon>
        <taxon>Actinomycetota</taxon>
        <taxon>Actinomycetes</taxon>
        <taxon>Streptosporangiales</taxon>
        <taxon>Streptosporangiaceae</taxon>
        <taxon>Herbidospora</taxon>
    </lineage>
</organism>
<feature type="transmembrane region" description="Helical" evidence="2">
    <location>
        <begin position="97"/>
        <end position="116"/>
    </location>
</feature>
<evidence type="ECO:0000256" key="2">
    <source>
        <dbReference type="SAM" id="Phobius"/>
    </source>
</evidence>
<dbReference type="Proteomes" id="UP000479526">
    <property type="component" value="Unassembled WGS sequence"/>
</dbReference>
<keyword evidence="4" id="KW-1185">Reference proteome</keyword>
<dbReference type="EMBL" id="WXEW01000003">
    <property type="protein sequence ID" value="NAS22508.1"/>
    <property type="molecule type" value="Genomic_DNA"/>
</dbReference>
<keyword evidence="2" id="KW-0472">Membrane</keyword>
<feature type="transmembrane region" description="Helical" evidence="2">
    <location>
        <begin position="68"/>
        <end position="85"/>
    </location>
</feature>
<dbReference type="RefSeq" id="WP_161479870.1">
    <property type="nucleotide sequence ID" value="NZ_WXEW01000003.1"/>
</dbReference>
<keyword evidence="2" id="KW-1133">Transmembrane helix</keyword>
<keyword evidence="2" id="KW-0812">Transmembrane</keyword>
<gene>
    <name evidence="3" type="ORF">GT755_12525</name>
</gene>
<feature type="compositionally biased region" description="Basic and acidic residues" evidence="1">
    <location>
        <begin position="39"/>
        <end position="51"/>
    </location>
</feature>
<protein>
    <recommendedName>
        <fullName evidence="5">DUF2637 domain-containing protein</fullName>
    </recommendedName>
</protein>
<dbReference type="AlphaFoldDB" id="A0A7C9J8H2"/>
<name>A0A7C9J8H2_9ACTN</name>
<evidence type="ECO:0008006" key="5">
    <source>
        <dbReference type="Google" id="ProtNLM"/>
    </source>
</evidence>